<keyword evidence="1" id="KW-0812">Transmembrane</keyword>
<evidence type="ECO:0000256" key="1">
    <source>
        <dbReference type="SAM" id="Phobius"/>
    </source>
</evidence>
<evidence type="ECO:0000313" key="3">
    <source>
        <dbReference type="Proteomes" id="UP000001299"/>
    </source>
</evidence>
<gene>
    <name evidence="2" type="ordered locus">bpr_IV082</name>
</gene>
<accession>E0S4W5</accession>
<keyword evidence="1" id="KW-1133">Transmembrane helix</keyword>
<geneLocation type="plasmid" evidence="2 3">
    <name>pCY186</name>
</geneLocation>
<name>E0S4W5_BUTPB</name>
<keyword evidence="2" id="KW-0614">Plasmid</keyword>
<feature type="transmembrane region" description="Helical" evidence="1">
    <location>
        <begin position="77"/>
        <end position="95"/>
    </location>
</feature>
<feature type="transmembrane region" description="Helical" evidence="1">
    <location>
        <begin position="48"/>
        <end position="70"/>
    </location>
</feature>
<sequence>MKTRKMKTLIIIAILWFVIGTVLMQTVAIKFAPSGGIDSIAGALVYVFIWRFMVFVPPVLFLIGSIYMWLYDNHRNVFQIVSVVCVCFVILIILYNTTIKWFVYSPKYVARQMQSYTDYAANSLNEYEKENWNEKEVISHYVDFRINHVVGKIIRRPVLNGKIIERYVDAFMDYHAKEIPSLAEWDYVPNKAITGDLEKCKYESIGTMELEFVDGSTEEIELSRLWDIDMQFVTLFGGRFK</sequence>
<protein>
    <submittedName>
        <fullName evidence="2">Uncharacterized protein</fullName>
    </submittedName>
</protein>
<dbReference type="AlphaFoldDB" id="E0S4W5"/>
<dbReference type="HOGENOM" id="CLU_1150191_0_0_9"/>
<dbReference type="EMBL" id="CP001813">
    <property type="protein sequence ID" value="ADL36447.1"/>
    <property type="molecule type" value="Genomic_DNA"/>
</dbReference>
<organism evidence="2 3">
    <name type="scientific">Butyrivibrio proteoclasticus (strain ATCC 51982 / DSM 14932 / B316)</name>
    <name type="common">Clostridium proteoclasticum</name>
    <dbReference type="NCBI Taxonomy" id="515622"/>
    <lineage>
        <taxon>Bacteria</taxon>
        <taxon>Bacillati</taxon>
        <taxon>Bacillota</taxon>
        <taxon>Clostridia</taxon>
        <taxon>Lachnospirales</taxon>
        <taxon>Lachnospiraceae</taxon>
        <taxon>Butyrivibrio</taxon>
    </lineage>
</organism>
<keyword evidence="1" id="KW-0472">Membrane</keyword>
<reference evidence="2 3" key="1">
    <citation type="journal article" date="2010" name="PLoS ONE">
        <title>The glycobiome of the rumen bacterium Butyrivibrio proteoclasticus B316(T) highlights adaptation to a polysaccharide-rich environment.</title>
        <authorList>
            <person name="Kelly W.J."/>
            <person name="Leahy S.C."/>
            <person name="Altermann E."/>
            <person name="Yeoman C.J."/>
            <person name="Dunne J.C."/>
            <person name="Kong Z."/>
            <person name="Pacheco D.M."/>
            <person name="Li D."/>
            <person name="Noel S.J."/>
            <person name="Moon C.D."/>
            <person name="Cookson A.L."/>
            <person name="Attwood G.T."/>
        </authorList>
    </citation>
    <scope>NUCLEOTIDE SEQUENCE [LARGE SCALE GENOMIC DNA]</scope>
    <source>
        <strain evidence="3">ATCC 51982 / DSM 14932 / B316</strain>
        <plasmid evidence="3">Plasmid pCY186</plasmid>
    </source>
</reference>
<evidence type="ECO:0000313" key="2">
    <source>
        <dbReference type="EMBL" id="ADL36447.1"/>
    </source>
</evidence>
<dbReference type="Proteomes" id="UP000001299">
    <property type="component" value="Plasmid pCY186"/>
</dbReference>
<keyword evidence="3" id="KW-1185">Reference proteome</keyword>
<dbReference type="KEGG" id="bpb:bpr_IV082"/>
<dbReference type="eggNOG" id="ENOG502ZCWJ">
    <property type="taxonomic scope" value="Bacteria"/>
</dbReference>
<dbReference type="RefSeq" id="WP_013283095.1">
    <property type="nucleotide sequence ID" value="NC_014390.1"/>
</dbReference>
<proteinExistence type="predicted"/>